<name>A0A1D2J332_PARBR</name>
<evidence type="ECO:0000313" key="2">
    <source>
        <dbReference type="Proteomes" id="UP000242814"/>
    </source>
</evidence>
<dbReference type="AlphaFoldDB" id="A0A1D2J332"/>
<dbReference type="Proteomes" id="UP000242814">
    <property type="component" value="Unassembled WGS sequence"/>
</dbReference>
<gene>
    <name evidence="1" type="ORF">ACO22_07997</name>
</gene>
<reference evidence="1 2" key="1">
    <citation type="submission" date="2016-06" db="EMBL/GenBank/DDBJ databases">
        <authorList>
            <person name="Kjaerup R.B."/>
            <person name="Dalgaard T.S."/>
            <person name="Juul-Madsen H.R."/>
        </authorList>
    </citation>
    <scope>NUCLEOTIDE SEQUENCE [LARGE SCALE GENOMIC DNA]</scope>
    <source>
        <strain evidence="1 2">Pb300</strain>
    </source>
</reference>
<organism evidence="1 2">
    <name type="scientific">Paracoccidioides brasiliensis</name>
    <dbReference type="NCBI Taxonomy" id="121759"/>
    <lineage>
        <taxon>Eukaryota</taxon>
        <taxon>Fungi</taxon>
        <taxon>Dikarya</taxon>
        <taxon>Ascomycota</taxon>
        <taxon>Pezizomycotina</taxon>
        <taxon>Eurotiomycetes</taxon>
        <taxon>Eurotiomycetidae</taxon>
        <taxon>Onygenales</taxon>
        <taxon>Ajellomycetaceae</taxon>
        <taxon>Paracoccidioides</taxon>
    </lineage>
</organism>
<comment type="caution">
    <text evidence="1">The sequence shown here is derived from an EMBL/GenBank/DDBJ whole genome shotgun (WGS) entry which is preliminary data.</text>
</comment>
<sequence>LSVNLISADLLKCQSYIHHDLQMNTGNYFEIVASTENNIFYVNLNFNNIYILSNILSMFEGIMNNLKLESLTYLIVLKLRAISTDYDLNTTSLNLFNHDDVE</sequence>
<evidence type="ECO:0000313" key="1">
    <source>
        <dbReference type="EMBL" id="ODH12706.1"/>
    </source>
</evidence>
<accession>A0A1D2J332</accession>
<dbReference type="VEuPathDB" id="FungiDB:PADG_07212"/>
<protein>
    <submittedName>
        <fullName evidence="1">Uncharacterized protein</fullName>
    </submittedName>
</protein>
<proteinExistence type="predicted"/>
<dbReference type="EMBL" id="LZYO01000825">
    <property type="protein sequence ID" value="ODH12706.1"/>
    <property type="molecule type" value="Genomic_DNA"/>
</dbReference>
<feature type="non-terminal residue" evidence="1">
    <location>
        <position position="1"/>
    </location>
</feature>